<dbReference type="RefSeq" id="WP_221248832.1">
    <property type="nucleotide sequence ID" value="NZ_AP024355.1"/>
</dbReference>
<feature type="domain" description="Aminoglycoside phosphotransferase" evidence="2">
    <location>
        <begin position="122"/>
        <end position="277"/>
    </location>
</feature>
<sequence>MPLNDLHRALLNPASYPDESGPIEYRETHVSRLYLTPRHVYKVKKPVDFGFLNFTTLDRRRFYCQEEVRLNQRFCPDTYLGVVELRRQGNRIRVDGDGDIIDFAVKMNRLPENLMLDRLIEADASGLEAKMDRLGRSLARFHQESEIIRGEGGRSNLEVVRLNWQENFSQTEPFIGQSLCPQAQALCAGYVADFIEAHGPMMLRREQQGFVREGHGDLHAEHICMSDPVRVYDCIEFNQRFRIADVAADLAFLLMDLDFRGRRELSARLLQAYHETAGEAPELRTLLPFYQIYRAWVRGKVESFLAADQDAAPPTREAALAHARRYFTHALGYLGPPVLLLTCGLMGVGKTTLGAAVAGALGTSVLRSDVLRKGLAGISPEVHRADVFGKGIYSQAMTRRTYDHLLEQALDEVSTNGSALVDASFGRRSEREKFRRAAAAAGIPCLTLYMRCDRPTQLNRLVARQSQADASDGRPELRDRQEKHFESPEGETGLIVVDTAHDVDYNANLILAQILEKAGTRQ</sequence>
<dbReference type="Pfam" id="PF01636">
    <property type="entry name" value="APH"/>
    <property type="match status" value="1"/>
</dbReference>
<dbReference type="InterPro" id="IPR027417">
    <property type="entry name" value="P-loop_NTPase"/>
</dbReference>
<evidence type="ECO:0000256" key="1">
    <source>
        <dbReference type="SAM" id="MobiDB-lite"/>
    </source>
</evidence>
<reference evidence="3 4" key="2">
    <citation type="journal article" date="2021" name="Int. J. Syst. Evol. Microbiol.">
        <title>Isolation and Polyphasic Characterization of Desulfuromonas versatilis sp. Nov., an Electrogenic Bacteria Capable of Versatile Metabolism Isolated from a Graphene Oxide-Reducing Enrichment Culture.</title>
        <authorList>
            <person name="Xie L."/>
            <person name="Yoshida N."/>
            <person name="Ishii S."/>
            <person name="Meng L."/>
        </authorList>
    </citation>
    <scope>NUCLEOTIDE SEQUENCE [LARGE SCALE GENOMIC DNA]</scope>
    <source>
        <strain evidence="3 4">NIT-T3</strain>
    </source>
</reference>
<dbReference type="EMBL" id="AP024355">
    <property type="protein sequence ID" value="BCR05407.1"/>
    <property type="molecule type" value="Genomic_DNA"/>
</dbReference>
<dbReference type="Pfam" id="PF13671">
    <property type="entry name" value="AAA_33"/>
    <property type="match status" value="1"/>
</dbReference>
<dbReference type="SUPFAM" id="SSF52540">
    <property type="entry name" value="P-loop containing nucleoside triphosphate hydrolases"/>
    <property type="match status" value="1"/>
</dbReference>
<name>A0ABM8HX86_9BACT</name>
<dbReference type="InterPro" id="IPR002575">
    <property type="entry name" value="Aminoglycoside_PTrfase"/>
</dbReference>
<dbReference type="SUPFAM" id="SSF56112">
    <property type="entry name" value="Protein kinase-like (PK-like)"/>
    <property type="match status" value="1"/>
</dbReference>
<keyword evidence="3" id="KW-0808">Transferase</keyword>
<dbReference type="GO" id="GO:0016301">
    <property type="term" value="F:kinase activity"/>
    <property type="evidence" value="ECO:0007669"/>
    <property type="project" value="UniProtKB-KW"/>
</dbReference>
<dbReference type="Gene3D" id="3.40.50.300">
    <property type="entry name" value="P-loop containing nucleotide triphosphate hydrolases"/>
    <property type="match status" value="1"/>
</dbReference>
<keyword evidence="4" id="KW-1185">Reference proteome</keyword>
<evidence type="ECO:0000259" key="2">
    <source>
        <dbReference type="Pfam" id="PF01636"/>
    </source>
</evidence>
<feature type="region of interest" description="Disordered" evidence="1">
    <location>
        <begin position="464"/>
        <end position="491"/>
    </location>
</feature>
<evidence type="ECO:0000313" key="3">
    <source>
        <dbReference type="EMBL" id="BCR05407.1"/>
    </source>
</evidence>
<accession>A0ABM8HX86</accession>
<dbReference type="InterPro" id="IPR011009">
    <property type="entry name" value="Kinase-like_dom_sf"/>
</dbReference>
<reference evidence="3 4" key="1">
    <citation type="journal article" date="2016" name="C (Basel)">
        <title>Selective Growth of and Electricity Production by Marine Exoelectrogenic Bacteria in Self-Aggregated Hydrogel of Microbially Reduced Graphene Oxide.</title>
        <authorList>
            <person name="Yoshida N."/>
            <person name="Goto Y."/>
            <person name="Miyata Y."/>
        </authorList>
    </citation>
    <scope>NUCLEOTIDE SEQUENCE [LARGE SCALE GENOMIC DNA]</scope>
    <source>
        <strain evidence="3 4">NIT-T3</strain>
    </source>
</reference>
<proteinExistence type="predicted"/>
<protein>
    <submittedName>
        <fullName evidence="3">Kinase</fullName>
    </submittedName>
</protein>
<organism evidence="3 4">
    <name type="scientific">Desulfuromonas versatilis</name>
    <dbReference type="NCBI Taxonomy" id="2802975"/>
    <lineage>
        <taxon>Bacteria</taxon>
        <taxon>Pseudomonadati</taxon>
        <taxon>Thermodesulfobacteriota</taxon>
        <taxon>Desulfuromonadia</taxon>
        <taxon>Desulfuromonadales</taxon>
        <taxon>Desulfuromonadaceae</taxon>
        <taxon>Desulfuromonas</taxon>
    </lineage>
</organism>
<keyword evidence="3" id="KW-0418">Kinase</keyword>
<dbReference type="PANTHER" id="PTHR43883:SF1">
    <property type="entry name" value="GLUCONOKINASE"/>
    <property type="match status" value="1"/>
</dbReference>
<gene>
    <name evidence="3" type="ORF">DESUT3_24760</name>
</gene>
<dbReference type="InterPro" id="IPR052732">
    <property type="entry name" value="Cell-binding_unc_protein"/>
</dbReference>
<evidence type="ECO:0000313" key="4">
    <source>
        <dbReference type="Proteomes" id="UP001319827"/>
    </source>
</evidence>
<dbReference type="Proteomes" id="UP001319827">
    <property type="component" value="Chromosome"/>
</dbReference>
<feature type="compositionally biased region" description="Basic and acidic residues" evidence="1">
    <location>
        <begin position="471"/>
        <end position="487"/>
    </location>
</feature>
<dbReference type="PANTHER" id="PTHR43883">
    <property type="entry name" value="SLR0207 PROTEIN"/>
    <property type="match status" value="1"/>
</dbReference>